<sequence>MPNSELPLSEVMKEHVSFEYFVDDDLGGVDTFLNLVRFLYEFYFLRLCFAKLSLNPNKSIFFTSTLKVLDWHRGPEGLRPTVDKHSALLPPANRILQVDEILQGTTANHNQNDGGGAGSDVIPSSTQLPSFAWRGSNQSMTDDSDPSSSSDEQSTDDDEPDREIDRKHYEKLLKRLGSSRKAVKTATAIAKRFRGFPSVQVADNLIIPSIVPTAIVCIRCWIPIAVSALPVNQVPAGVMGTGMTVISVMRTSSAPKVATREEDGSFFFKAARNVERTAAIFSKDFSPKPSAVYGVILIKVQTANFPIPASRYSDFYNHPSDNVNLKNDLSDSIRTTEFIKSKLQESYASGVPGVLLSSAWNGFTCDIHRLQDFLISVKVPFYLACVFDGAQLGFAGNLLFKRGAESRATWAIIPSTLLLKCISRYLGDTPEDWNDTKRQGDVRGVMQVVQKLQEMQSWKDGASRRRTVESKSRIDRIDTVEDSEDTPQPAIRRSRQTRVQRNRWQDD</sequence>
<feature type="compositionally biased region" description="Low complexity" evidence="1">
    <location>
        <begin position="138"/>
        <end position="152"/>
    </location>
</feature>
<name>A0A9P4M9A6_9PEZI</name>
<dbReference type="OrthoDB" id="5588148at2759"/>
<evidence type="ECO:0000313" key="3">
    <source>
        <dbReference type="Proteomes" id="UP000799772"/>
    </source>
</evidence>
<comment type="caution">
    <text evidence="2">The sequence shown here is derived from an EMBL/GenBank/DDBJ whole genome shotgun (WGS) entry which is preliminary data.</text>
</comment>
<dbReference type="AlphaFoldDB" id="A0A9P4M9A6"/>
<gene>
    <name evidence="2" type="ORF">NA57DRAFT_58172</name>
</gene>
<feature type="region of interest" description="Disordered" evidence="1">
    <location>
        <begin position="460"/>
        <end position="507"/>
    </location>
</feature>
<dbReference type="EMBL" id="ML978128">
    <property type="protein sequence ID" value="KAF2097599.1"/>
    <property type="molecule type" value="Genomic_DNA"/>
</dbReference>
<reference evidence="2" key="1">
    <citation type="journal article" date="2020" name="Stud. Mycol.">
        <title>101 Dothideomycetes genomes: a test case for predicting lifestyles and emergence of pathogens.</title>
        <authorList>
            <person name="Haridas S."/>
            <person name="Albert R."/>
            <person name="Binder M."/>
            <person name="Bloem J."/>
            <person name="Labutti K."/>
            <person name="Salamov A."/>
            <person name="Andreopoulos B."/>
            <person name="Baker S."/>
            <person name="Barry K."/>
            <person name="Bills G."/>
            <person name="Bluhm B."/>
            <person name="Cannon C."/>
            <person name="Castanera R."/>
            <person name="Culley D."/>
            <person name="Daum C."/>
            <person name="Ezra D."/>
            <person name="Gonzalez J."/>
            <person name="Henrissat B."/>
            <person name="Kuo A."/>
            <person name="Liang C."/>
            <person name="Lipzen A."/>
            <person name="Lutzoni F."/>
            <person name="Magnuson J."/>
            <person name="Mondo S."/>
            <person name="Nolan M."/>
            <person name="Ohm R."/>
            <person name="Pangilinan J."/>
            <person name="Park H.-J."/>
            <person name="Ramirez L."/>
            <person name="Alfaro M."/>
            <person name="Sun H."/>
            <person name="Tritt A."/>
            <person name="Yoshinaga Y."/>
            <person name="Zwiers L.-H."/>
            <person name="Turgeon B."/>
            <person name="Goodwin S."/>
            <person name="Spatafora J."/>
            <person name="Crous P."/>
            <person name="Grigoriev I."/>
        </authorList>
    </citation>
    <scope>NUCLEOTIDE SEQUENCE</scope>
    <source>
        <strain evidence="2">CBS 133067</strain>
    </source>
</reference>
<dbReference type="Proteomes" id="UP000799772">
    <property type="component" value="Unassembled WGS sequence"/>
</dbReference>
<evidence type="ECO:0000256" key="1">
    <source>
        <dbReference type="SAM" id="MobiDB-lite"/>
    </source>
</evidence>
<accession>A0A9P4M9A6</accession>
<feature type="compositionally biased region" description="Acidic residues" evidence="1">
    <location>
        <begin position="153"/>
        <end position="162"/>
    </location>
</feature>
<evidence type="ECO:0000313" key="2">
    <source>
        <dbReference type="EMBL" id="KAF2097599.1"/>
    </source>
</evidence>
<feature type="compositionally biased region" description="Basic residues" evidence="1">
    <location>
        <begin position="492"/>
        <end position="501"/>
    </location>
</feature>
<organism evidence="2 3">
    <name type="scientific">Rhizodiscina lignyota</name>
    <dbReference type="NCBI Taxonomy" id="1504668"/>
    <lineage>
        <taxon>Eukaryota</taxon>
        <taxon>Fungi</taxon>
        <taxon>Dikarya</taxon>
        <taxon>Ascomycota</taxon>
        <taxon>Pezizomycotina</taxon>
        <taxon>Dothideomycetes</taxon>
        <taxon>Pleosporomycetidae</taxon>
        <taxon>Aulographales</taxon>
        <taxon>Rhizodiscinaceae</taxon>
        <taxon>Rhizodiscina</taxon>
    </lineage>
</organism>
<protein>
    <submittedName>
        <fullName evidence="2">Uncharacterized protein</fullName>
    </submittedName>
</protein>
<feature type="region of interest" description="Disordered" evidence="1">
    <location>
        <begin position="133"/>
        <end position="164"/>
    </location>
</feature>
<keyword evidence="3" id="KW-1185">Reference proteome</keyword>
<proteinExistence type="predicted"/>
<feature type="compositionally biased region" description="Basic and acidic residues" evidence="1">
    <location>
        <begin position="461"/>
        <end position="479"/>
    </location>
</feature>